<accession>A0A5A9W0F0</accession>
<keyword evidence="1" id="KW-1133">Transmembrane helix</keyword>
<reference evidence="2 3" key="1">
    <citation type="submission" date="2019-03" db="EMBL/GenBank/DDBJ databases">
        <title>Nitrincola sp. nov. isolated from an Indian soda lake.</title>
        <authorList>
            <person name="Joshi A."/>
            <person name="Thite S.V."/>
            <person name="Joseph N."/>
            <person name="Dhotre D."/>
            <person name="Moorthy M."/>
            <person name="Shouche Y.S."/>
        </authorList>
    </citation>
    <scope>NUCLEOTIDE SEQUENCE [LARGE SCALE GENOMIC DNA]</scope>
    <source>
        <strain evidence="2 3">MEB193</strain>
    </source>
</reference>
<dbReference type="EMBL" id="SMRS01000008">
    <property type="protein sequence ID" value="KAA0873964.1"/>
    <property type="molecule type" value="Genomic_DNA"/>
</dbReference>
<dbReference type="OrthoDB" id="280522at2"/>
<keyword evidence="1" id="KW-0472">Membrane</keyword>
<sequence>MKNIFFFDAMLTPKIITFVYWLLLVGVVLTGLGMIIGSFNAYYGGGMMFLGGLATIVFGAVGVRIWCELLIVLFKINDNIRRLADK</sequence>
<feature type="transmembrane region" description="Helical" evidence="1">
    <location>
        <begin position="49"/>
        <end position="74"/>
    </location>
</feature>
<comment type="caution">
    <text evidence="2">The sequence shown here is derived from an EMBL/GenBank/DDBJ whole genome shotgun (WGS) entry which is preliminary data.</text>
</comment>
<evidence type="ECO:0000313" key="2">
    <source>
        <dbReference type="EMBL" id="KAA0873964.1"/>
    </source>
</evidence>
<evidence type="ECO:0000256" key="1">
    <source>
        <dbReference type="SAM" id="Phobius"/>
    </source>
</evidence>
<evidence type="ECO:0000313" key="3">
    <source>
        <dbReference type="Proteomes" id="UP000325302"/>
    </source>
</evidence>
<feature type="transmembrane region" description="Helical" evidence="1">
    <location>
        <begin position="20"/>
        <end position="43"/>
    </location>
</feature>
<dbReference type="Pfam" id="PF14110">
    <property type="entry name" value="DUF4282"/>
    <property type="match status" value="1"/>
</dbReference>
<organism evidence="2 3">
    <name type="scientific">Nitrincola tapanii</name>
    <dbReference type="NCBI Taxonomy" id="1708751"/>
    <lineage>
        <taxon>Bacteria</taxon>
        <taxon>Pseudomonadati</taxon>
        <taxon>Pseudomonadota</taxon>
        <taxon>Gammaproteobacteria</taxon>
        <taxon>Oceanospirillales</taxon>
        <taxon>Oceanospirillaceae</taxon>
        <taxon>Nitrincola</taxon>
    </lineage>
</organism>
<keyword evidence="1" id="KW-0812">Transmembrane</keyword>
<dbReference type="InterPro" id="IPR025557">
    <property type="entry name" value="DUF4282"/>
</dbReference>
<protein>
    <submittedName>
        <fullName evidence="2">DUF4282 domain-containing protein</fullName>
    </submittedName>
</protein>
<dbReference type="Proteomes" id="UP000325302">
    <property type="component" value="Unassembled WGS sequence"/>
</dbReference>
<dbReference type="RefSeq" id="WP_149391616.1">
    <property type="nucleotide sequence ID" value="NZ_SMRS01000008.1"/>
</dbReference>
<proteinExistence type="predicted"/>
<dbReference type="AlphaFoldDB" id="A0A5A9W0F0"/>
<name>A0A5A9W0F0_9GAMM</name>
<keyword evidence="3" id="KW-1185">Reference proteome</keyword>
<gene>
    <name evidence="2" type="ORF">E1H14_11485</name>
</gene>